<dbReference type="Proteomes" id="UP000033451">
    <property type="component" value="Unassembled WGS sequence"/>
</dbReference>
<keyword evidence="4" id="KW-1185">Reference proteome</keyword>
<dbReference type="Pfam" id="PF13604">
    <property type="entry name" value="AAA_30"/>
    <property type="match status" value="1"/>
</dbReference>
<sequence length="1184" mass="128691">MTVSMRVMSAGDGYKYLLRSVAAGDGDRSLSTPLTRYYAEAGNPPGHWLGAGLSTLGNGELTDGAQVSEAQLQLLIGMGHDPITKAPLGRAYQQFASVTERIEARTNALPTDLGPSTRAEQIVQIEAEEAERGTRRAVAGFDYTFSVPKSVSTLWAVADAGTQALIADAHHAAVAELVAFMEREVASTRVGATGPDGAVAHVDVAGVAAAAFDHYDSRAGDPQLHTHVVVSNKVFTVQDGKWRTLAGRPMHQAVVAISEMYNAVLADQLTRVLGLTWEARDRGRDRSPGWEITGVPQELMDEFSTRTRHIEAEKERLIAEYVAQHGKQPTARTVLKLRAQATLATRPEKEIHSLAELTADWRDRAGRVLGQDATAWARALTANPPVLVLRADDVPLDLIGEIGQAVMETVGEKRSTWQRWNLHAEASRQLMGWRFASMQDREAITGMVADAAEQASLRLSPLDLASSPVLFRRADGSSRFRPAHANVYSSKTILEAEDRLLERSRATTAPTVALETVEKITNRPDRQGRMLSDDQAAALTAVAVSGRQIDVLVGAAGAGKTTAMSALRQAWEAEHGRGSVVGLAPSAVAAAVLAEDLGITTENTAKWWSNHTLHGTTFTAGQLVIVDEASLAGTISLDRITHAADQAGAKVLLVGDYAQLQSVDAGGAFSLLVSDRDDAPELVDIHRFTNEWEKTASLSLRHGRTEIIDTYLTHQRIHDGDTDTSTDAAYAAWRADTQAGRASILIAETNENVTALNNRARADLIIDGTITPIKEIELHDGSTASAGDTIITRRNDRRLRNRHTWVRNGDRWQITNVRDDGSITIRPHGKRFGGAIILPAAYVSEFVDLGYAVTAHRAQGVTTDTAHTVVTVTTTRENFYVAMTRGRHANHAYVVTDQPDHDHHHPHPSDNTDATARSVLYGVLQHVGAEPSAHEAITAEQERWGSIAQLAAEYETIAQAAQHDRWARLMRTSGLSDEQVDDIVNSDAYGALSAELRRAEANHHDVDALLPRLVNARPLGDADDLASVLHHRIERASARPAGSGRVRKAPRLIAGLIPEANGQMAPEMRQALDERRDLIETRADAILDAAFHGRQPWVRALGPIPKDPRAERVWRQQARVVAAYRDRYAITTATPLGTVSAESVAQRIDQARAQAALAQAQCITKPKPERGRRTTERESTGRTL</sequence>
<evidence type="ECO:0000313" key="3">
    <source>
        <dbReference type="EMBL" id="KJL36444.1"/>
    </source>
</evidence>
<gene>
    <name evidence="3" type="primary">traI</name>
    <name evidence="3" type="ORF">RR49_01780</name>
</gene>
<evidence type="ECO:0000313" key="4">
    <source>
        <dbReference type="Proteomes" id="UP000033451"/>
    </source>
</evidence>
<feature type="domain" description="TrwC relaxase" evidence="2">
    <location>
        <begin position="10"/>
        <end position="366"/>
    </location>
</feature>
<dbReference type="SUPFAM" id="SSF52540">
    <property type="entry name" value="P-loop containing nucleoside triphosphate hydrolases"/>
    <property type="match status" value="2"/>
</dbReference>
<dbReference type="NCBIfam" id="NF041492">
    <property type="entry name" value="MobF"/>
    <property type="match status" value="1"/>
</dbReference>
<dbReference type="SUPFAM" id="SSF55464">
    <property type="entry name" value="Origin of replication-binding domain, RBD-like"/>
    <property type="match status" value="1"/>
</dbReference>
<organism evidence="3 4">
    <name type="scientific">Microbacterium ginsengisoli</name>
    <dbReference type="NCBI Taxonomy" id="400772"/>
    <lineage>
        <taxon>Bacteria</taxon>
        <taxon>Bacillati</taxon>
        <taxon>Actinomycetota</taxon>
        <taxon>Actinomycetes</taxon>
        <taxon>Micrococcales</taxon>
        <taxon>Microbacteriaceae</taxon>
        <taxon>Microbacterium</taxon>
    </lineage>
</organism>
<dbReference type="PATRIC" id="fig|400772.4.peg.1799"/>
<dbReference type="STRING" id="400772.RR49_01780"/>
<dbReference type="InterPro" id="IPR014862">
    <property type="entry name" value="TrwC"/>
</dbReference>
<reference evidence="3 4" key="1">
    <citation type="submission" date="2015-02" db="EMBL/GenBank/DDBJ databases">
        <title>Draft genome sequences of ten Microbacterium spp. with emphasis on heavy metal contaminated environments.</title>
        <authorList>
            <person name="Corretto E."/>
        </authorList>
    </citation>
    <scope>NUCLEOTIDE SEQUENCE [LARGE SCALE GENOMIC DNA]</scope>
    <source>
        <strain evidence="3 4">DSM 18659</strain>
    </source>
</reference>
<dbReference type="AlphaFoldDB" id="A0A0F0LUQ5"/>
<name>A0A0F0LUQ5_9MICO</name>
<evidence type="ECO:0000259" key="2">
    <source>
        <dbReference type="Pfam" id="PF08751"/>
    </source>
</evidence>
<dbReference type="Gene3D" id="3.40.50.300">
    <property type="entry name" value="P-loop containing nucleotide triphosphate hydrolases"/>
    <property type="match status" value="2"/>
</dbReference>
<comment type="caution">
    <text evidence="3">The sequence shown here is derived from an EMBL/GenBank/DDBJ whole genome shotgun (WGS) entry which is preliminary data.</text>
</comment>
<evidence type="ECO:0000256" key="1">
    <source>
        <dbReference type="SAM" id="MobiDB-lite"/>
    </source>
</evidence>
<dbReference type="Pfam" id="PF08751">
    <property type="entry name" value="TrwC"/>
    <property type="match status" value="1"/>
</dbReference>
<dbReference type="EMBL" id="JYIY01000074">
    <property type="protein sequence ID" value="KJL36444.1"/>
    <property type="molecule type" value="Genomic_DNA"/>
</dbReference>
<feature type="compositionally biased region" description="Basic and acidic residues" evidence="1">
    <location>
        <begin position="1166"/>
        <end position="1184"/>
    </location>
</feature>
<protein>
    <submittedName>
        <fullName evidence="3">Multifunctional conjugation protein TraI</fullName>
    </submittedName>
</protein>
<dbReference type="Gene3D" id="2.30.30.940">
    <property type="match status" value="1"/>
</dbReference>
<proteinExistence type="predicted"/>
<dbReference type="InterPro" id="IPR027417">
    <property type="entry name" value="P-loop_NTPase"/>
</dbReference>
<feature type="region of interest" description="Disordered" evidence="1">
    <location>
        <begin position="1163"/>
        <end position="1184"/>
    </location>
</feature>
<accession>A0A0F0LUQ5</accession>